<gene>
    <name evidence="3" type="ORF">D7V20_07170</name>
</gene>
<dbReference type="OrthoDB" id="7299818at2"/>
<reference evidence="3 4" key="1">
    <citation type="submission" date="2018-09" db="EMBL/GenBank/DDBJ databases">
        <title>The draft genome of Acinetobacter spp. strains.</title>
        <authorList>
            <person name="Qin J."/>
            <person name="Feng Y."/>
            <person name="Zong Z."/>
        </authorList>
    </citation>
    <scope>NUCLEOTIDE SEQUENCE [LARGE SCALE GENOMIC DNA]</scope>
    <source>
        <strain evidence="3 4">WCHAc060115</strain>
    </source>
</reference>
<dbReference type="InterPro" id="IPR025538">
    <property type="entry name" value="DUF4424"/>
</dbReference>
<keyword evidence="4" id="KW-1185">Reference proteome</keyword>
<organism evidence="3 4">
    <name type="scientific">Acinetobacter rongchengensis</name>
    <dbReference type="NCBI Taxonomy" id="2419601"/>
    <lineage>
        <taxon>Bacteria</taxon>
        <taxon>Pseudomonadati</taxon>
        <taxon>Pseudomonadota</taxon>
        <taxon>Gammaproteobacteria</taxon>
        <taxon>Moraxellales</taxon>
        <taxon>Moraxellaceae</taxon>
        <taxon>Acinetobacter</taxon>
    </lineage>
</organism>
<evidence type="ECO:0000313" key="4">
    <source>
        <dbReference type="Proteomes" id="UP000280405"/>
    </source>
</evidence>
<sequence>MKIIYFIASICVASSAIANDSTGYVGTGGIEYLKNKNIAMQSEDLFISKEKIKVDYHFKNLSQRDITETVLFPLPKVQNYIEYDYADVKGLIDSFRVTVNGKALKPKTHVRAFLPSNENQYINDGDFQADVTTTLLDCGLTEQELMQPWQQEDTHPQTQQKIRACKNPKIQQLLAIQDEDVIRWQSQVIYSWQQTFKANTITQVSHQYQPLVGGSVSLYPDEYNQQFCMNQNFKKGLKRAQSEHAPFSALSYILTTGANWAKPIQNFKLTIQREPNELVSFCWKGDVKKISSTQFQMVEKNFVPQQNLDVIFVHLRES</sequence>
<evidence type="ECO:0000256" key="1">
    <source>
        <dbReference type="SAM" id="SignalP"/>
    </source>
</evidence>
<dbReference type="AlphaFoldDB" id="A0A3A8EYM9"/>
<proteinExistence type="predicted"/>
<dbReference type="Pfam" id="PF14415">
    <property type="entry name" value="DUF4424"/>
    <property type="match status" value="1"/>
</dbReference>
<keyword evidence="1" id="KW-0732">Signal</keyword>
<feature type="domain" description="DUF4424" evidence="2">
    <location>
        <begin position="18"/>
        <end position="310"/>
    </location>
</feature>
<feature type="signal peptide" evidence="1">
    <location>
        <begin position="1"/>
        <end position="18"/>
    </location>
</feature>
<accession>A0A3A8EYM9</accession>
<dbReference type="EMBL" id="RAXT01000010">
    <property type="protein sequence ID" value="RKG38606.1"/>
    <property type="molecule type" value="Genomic_DNA"/>
</dbReference>
<protein>
    <submittedName>
        <fullName evidence="3">DUF4424 domain-containing protein</fullName>
    </submittedName>
</protein>
<dbReference type="Gene3D" id="2.60.40.3680">
    <property type="match status" value="2"/>
</dbReference>
<evidence type="ECO:0000313" key="3">
    <source>
        <dbReference type="EMBL" id="RKG38606.1"/>
    </source>
</evidence>
<evidence type="ECO:0000259" key="2">
    <source>
        <dbReference type="Pfam" id="PF14415"/>
    </source>
</evidence>
<feature type="chain" id="PRO_5017288199" evidence="1">
    <location>
        <begin position="19"/>
        <end position="318"/>
    </location>
</feature>
<name>A0A3A8EYM9_9GAMM</name>
<dbReference type="RefSeq" id="WP_120383630.1">
    <property type="nucleotide sequence ID" value="NZ_RAXT01000010.1"/>
</dbReference>
<dbReference type="Proteomes" id="UP000280405">
    <property type="component" value="Unassembled WGS sequence"/>
</dbReference>
<comment type="caution">
    <text evidence="3">The sequence shown here is derived from an EMBL/GenBank/DDBJ whole genome shotgun (WGS) entry which is preliminary data.</text>
</comment>